<dbReference type="PANTHER" id="PTHR37423">
    <property type="entry name" value="SOLUBLE LYTIC MUREIN TRANSGLYCOSYLASE-RELATED"/>
    <property type="match status" value="1"/>
</dbReference>
<dbReference type="AlphaFoldDB" id="A0A7W9BQB9"/>
<organism evidence="7 8">
    <name type="scientific">Sphingomonas prati</name>
    <dbReference type="NCBI Taxonomy" id="1843237"/>
    <lineage>
        <taxon>Bacteria</taxon>
        <taxon>Pseudomonadati</taxon>
        <taxon>Pseudomonadota</taxon>
        <taxon>Alphaproteobacteria</taxon>
        <taxon>Sphingomonadales</taxon>
        <taxon>Sphingomonadaceae</taxon>
        <taxon>Sphingomonas</taxon>
    </lineage>
</organism>
<dbReference type="CDD" id="cd13401">
    <property type="entry name" value="Slt70-like"/>
    <property type="match status" value="1"/>
</dbReference>
<protein>
    <submittedName>
        <fullName evidence="7">Soluble lytic murein transglycosylase-like protein</fullName>
    </submittedName>
</protein>
<evidence type="ECO:0000256" key="4">
    <source>
        <dbReference type="SAM" id="MobiDB-lite"/>
    </source>
</evidence>
<accession>A0A7W9BQB9</accession>
<dbReference type="GO" id="GO:0004553">
    <property type="term" value="F:hydrolase activity, hydrolyzing O-glycosyl compounds"/>
    <property type="evidence" value="ECO:0007669"/>
    <property type="project" value="InterPro"/>
</dbReference>
<reference evidence="7 8" key="1">
    <citation type="submission" date="2020-08" db="EMBL/GenBank/DDBJ databases">
        <title>Genomic Encyclopedia of Type Strains, Phase IV (KMG-IV): sequencing the most valuable type-strain genomes for metagenomic binning, comparative biology and taxonomic classification.</title>
        <authorList>
            <person name="Goeker M."/>
        </authorList>
    </citation>
    <scope>NUCLEOTIDE SEQUENCE [LARGE SCALE GENOMIC DNA]</scope>
    <source>
        <strain evidence="7 8">DSM 103336</strain>
    </source>
</reference>
<feature type="signal peptide" evidence="5">
    <location>
        <begin position="1"/>
        <end position="20"/>
    </location>
</feature>
<dbReference type="EMBL" id="JACIJR010000002">
    <property type="protein sequence ID" value="MBB5728174.1"/>
    <property type="molecule type" value="Genomic_DNA"/>
</dbReference>
<dbReference type="Gene3D" id="1.25.20.10">
    <property type="entry name" value="Bacterial muramidases"/>
    <property type="match status" value="1"/>
</dbReference>
<sequence>MSIRTIAVAILATATLPAGAVRAQDMVYGFGLQPRVVAPTAPELGTADVAAPTPAPTPATQPWIALSATAATTIAPSTTKPATTVSNAAAATPAPKPVAPAPTATAAVAPPAAMPLPATIVIPATSRNLTSRAVATARFAPSSPFTTRTAATPAAALPAQLDAAQREGYRAVFAAIRAHDWSSAAARLDAMGSGPLHAVARAELYLAKGSPRVETDALVSAIGAAPWLPQSAQMARLAATRGAVSLPVIPYQRDLVHLDGAPKRRAAQTTRSDIAAADLSRRVLPLIKDDRTAEAEALLVAAEPALSGDALVEWRQRIAWSYYLNGDDANARRLAAASANSTGEWAIQADWVQGLASWRAHDCNAAGQAFSRVASRARDSEMTAAGLFWSARADVACGRPEQVQSRLRTAARMSETFYGLLAAGALGTAIPAPDHHMDFAGNDWSIVASRPNLVAAVALKEIGEDDLADELLRYQARIGSPSDHESLLHLAARLNLPATQIWLAQNGPVGARMSANARYPAPGWTPQRGWRVDKSLILAHALQESQFRVGAVSPAGARGLMQVLPGTADLINKRRGEGAADRSRLNDPSVNFEYGQAYLEQLAQSWMTGGLLPKVIAAYNAGPGSVQKWNERGRNLTDPLLFIESIPFYETRAYVAIVLRNYWMYQRQSGAASASLKAMAQGLWPRFPGMSGATAIRMDGTGATASIARSTSGAN</sequence>
<evidence type="ECO:0000256" key="2">
    <source>
        <dbReference type="ARBA" id="ARBA00009387"/>
    </source>
</evidence>
<dbReference type="PANTHER" id="PTHR37423:SF2">
    <property type="entry name" value="MEMBRANE-BOUND LYTIC MUREIN TRANSGLYCOSYLASE C"/>
    <property type="match status" value="1"/>
</dbReference>
<dbReference type="RefSeq" id="WP_229673612.1">
    <property type="nucleotide sequence ID" value="NZ_BMJP01000001.1"/>
</dbReference>
<evidence type="ECO:0000256" key="5">
    <source>
        <dbReference type="SAM" id="SignalP"/>
    </source>
</evidence>
<dbReference type="InterPro" id="IPR008258">
    <property type="entry name" value="Transglycosylase_SLT_dom_1"/>
</dbReference>
<feature type="region of interest" description="Disordered" evidence="4">
    <location>
        <begin position="78"/>
        <end position="102"/>
    </location>
</feature>
<evidence type="ECO:0000259" key="6">
    <source>
        <dbReference type="Pfam" id="PF01464"/>
    </source>
</evidence>
<evidence type="ECO:0000256" key="1">
    <source>
        <dbReference type="ARBA" id="ARBA00007734"/>
    </source>
</evidence>
<dbReference type="Gene3D" id="1.10.530.10">
    <property type="match status" value="1"/>
</dbReference>
<keyword evidence="8" id="KW-1185">Reference proteome</keyword>
<dbReference type="GO" id="GO:0042597">
    <property type="term" value="C:periplasmic space"/>
    <property type="evidence" value="ECO:0007669"/>
    <property type="project" value="InterPro"/>
</dbReference>
<keyword evidence="3 5" id="KW-0732">Signal</keyword>
<feature type="chain" id="PRO_5031114563" evidence="5">
    <location>
        <begin position="21"/>
        <end position="715"/>
    </location>
</feature>
<dbReference type="InterPro" id="IPR023346">
    <property type="entry name" value="Lysozyme-like_dom_sf"/>
</dbReference>
<dbReference type="Pfam" id="PF01464">
    <property type="entry name" value="SLT"/>
    <property type="match status" value="1"/>
</dbReference>
<evidence type="ECO:0000313" key="7">
    <source>
        <dbReference type="EMBL" id="MBB5728174.1"/>
    </source>
</evidence>
<dbReference type="SUPFAM" id="SSF48435">
    <property type="entry name" value="Bacterial muramidases"/>
    <property type="match status" value="1"/>
</dbReference>
<name>A0A7W9BQB9_9SPHN</name>
<comment type="similarity">
    <text evidence="2">Belongs to the virb1 family.</text>
</comment>
<feature type="compositionally biased region" description="Low complexity" evidence="4">
    <location>
        <begin position="78"/>
        <end position="93"/>
    </location>
</feature>
<evidence type="ECO:0000256" key="3">
    <source>
        <dbReference type="ARBA" id="ARBA00022729"/>
    </source>
</evidence>
<proteinExistence type="inferred from homology"/>
<feature type="domain" description="Transglycosylase SLT" evidence="6">
    <location>
        <begin position="529"/>
        <end position="635"/>
    </location>
</feature>
<comment type="caution">
    <text evidence="7">The sequence shown here is derived from an EMBL/GenBank/DDBJ whole genome shotgun (WGS) entry which is preliminary data.</text>
</comment>
<evidence type="ECO:0000313" key="8">
    <source>
        <dbReference type="Proteomes" id="UP000546701"/>
    </source>
</evidence>
<dbReference type="SUPFAM" id="SSF53955">
    <property type="entry name" value="Lysozyme-like"/>
    <property type="match status" value="1"/>
</dbReference>
<dbReference type="Proteomes" id="UP000546701">
    <property type="component" value="Unassembled WGS sequence"/>
</dbReference>
<dbReference type="InterPro" id="IPR008939">
    <property type="entry name" value="Lytic_TGlycosylase_superhlx_U"/>
</dbReference>
<gene>
    <name evidence="7" type="ORF">FHS99_000644</name>
</gene>
<comment type="similarity">
    <text evidence="1">Belongs to the transglycosylase Slt family.</text>
</comment>